<evidence type="ECO:0000313" key="3">
    <source>
        <dbReference type="WBParaSite" id="nRc.2.0.1.t09865-RA"/>
    </source>
</evidence>
<evidence type="ECO:0000313" key="2">
    <source>
        <dbReference type="Proteomes" id="UP000887565"/>
    </source>
</evidence>
<reference evidence="3" key="1">
    <citation type="submission" date="2022-11" db="UniProtKB">
        <authorList>
            <consortium name="WormBaseParasite"/>
        </authorList>
    </citation>
    <scope>IDENTIFICATION</scope>
</reference>
<protein>
    <submittedName>
        <fullName evidence="3">Uncharacterized protein</fullName>
    </submittedName>
</protein>
<organism evidence="2 3">
    <name type="scientific">Romanomermis culicivorax</name>
    <name type="common">Nematode worm</name>
    <dbReference type="NCBI Taxonomy" id="13658"/>
    <lineage>
        <taxon>Eukaryota</taxon>
        <taxon>Metazoa</taxon>
        <taxon>Ecdysozoa</taxon>
        <taxon>Nematoda</taxon>
        <taxon>Enoplea</taxon>
        <taxon>Dorylaimia</taxon>
        <taxon>Mermithida</taxon>
        <taxon>Mermithoidea</taxon>
        <taxon>Mermithidae</taxon>
        <taxon>Romanomermis</taxon>
    </lineage>
</organism>
<dbReference type="AlphaFoldDB" id="A0A915I989"/>
<feature type="compositionally biased region" description="Basic and acidic residues" evidence="1">
    <location>
        <begin position="140"/>
        <end position="154"/>
    </location>
</feature>
<sequence length="162" mass="18334">MPEKIRRLPPYCMRLSKLKWKNDLDRHQFEFNEQILDSLRMTLKALEQGATSQAVTLVESSIKDLLQHQTLVRFADQNASSLAGASFIIPRTLCDTFQSKCLTKQKQIRFVNQGALANTNALLDIFATCAVKDTQAPCSVHHDQGEDAKSKFEGDDTQFMNK</sequence>
<accession>A0A915I989</accession>
<keyword evidence="2" id="KW-1185">Reference proteome</keyword>
<feature type="region of interest" description="Disordered" evidence="1">
    <location>
        <begin position="139"/>
        <end position="162"/>
    </location>
</feature>
<proteinExistence type="predicted"/>
<dbReference type="Proteomes" id="UP000887565">
    <property type="component" value="Unplaced"/>
</dbReference>
<name>A0A915I989_ROMCU</name>
<evidence type="ECO:0000256" key="1">
    <source>
        <dbReference type="SAM" id="MobiDB-lite"/>
    </source>
</evidence>
<dbReference type="WBParaSite" id="nRc.2.0.1.t09865-RA">
    <property type="protein sequence ID" value="nRc.2.0.1.t09865-RA"/>
    <property type="gene ID" value="nRc.2.0.1.g09865"/>
</dbReference>